<sequence>MSGTLPSSADDPDDDEGSDGTDRAPEETSGARTDGGAAESDAVRTRRPPASDGVESSASVDADSQLGDVEPSSPDGAADADTGDNEGVRICWIDDDGADDLIGALAPETARTILGAVHEEPQTASELADAADTSVQNVRHHVSKLVDTGLVEATDTRYSVKGREMTVYGPADDRVVVAVGGESERSSLLDSLRGLGGAVAVLAGASLLVQSLFGAEVATLSGPETAPRIGDAVGGTGGAILGTVSPGVAFLVGGLLVLATLVAADRVRTR</sequence>
<dbReference type="InterPro" id="IPR036390">
    <property type="entry name" value="WH_DNA-bd_sf"/>
</dbReference>
<feature type="region of interest" description="Disordered" evidence="1">
    <location>
        <begin position="1"/>
        <end position="84"/>
    </location>
</feature>
<keyword evidence="2" id="KW-1133">Transmembrane helix</keyword>
<feature type="compositionally biased region" description="Acidic residues" evidence="1">
    <location>
        <begin position="10"/>
        <end position="19"/>
    </location>
</feature>
<dbReference type="EMBL" id="JBHSWX010000012">
    <property type="protein sequence ID" value="MFC6786021.1"/>
    <property type="molecule type" value="Genomic_DNA"/>
</dbReference>
<proteinExistence type="predicted"/>
<protein>
    <submittedName>
        <fullName evidence="3">ArsR/SmtB family transcription factor</fullName>
    </submittedName>
</protein>
<gene>
    <name evidence="3" type="ORF">ACFQFD_08530</name>
</gene>
<dbReference type="Pfam" id="PF12840">
    <property type="entry name" value="HTH_20"/>
    <property type="match status" value="1"/>
</dbReference>
<evidence type="ECO:0000256" key="1">
    <source>
        <dbReference type="SAM" id="MobiDB-lite"/>
    </source>
</evidence>
<feature type="transmembrane region" description="Helical" evidence="2">
    <location>
        <begin position="238"/>
        <end position="264"/>
    </location>
</feature>
<keyword evidence="2" id="KW-0812">Transmembrane</keyword>
<dbReference type="RefSeq" id="WP_284062838.1">
    <property type="nucleotide sequence ID" value="NZ_CP126158.1"/>
</dbReference>
<comment type="caution">
    <text evidence="3">The sequence shown here is derived from an EMBL/GenBank/DDBJ whole genome shotgun (WGS) entry which is preliminary data.</text>
</comment>
<dbReference type="AlphaFoldDB" id="A0ABD5T9T1"/>
<keyword evidence="4" id="KW-1185">Reference proteome</keyword>
<evidence type="ECO:0000313" key="3">
    <source>
        <dbReference type="EMBL" id="MFC6786021.1"/>
    </source>
</evidence>
<dbReference type="Gene3D" id="1.10.10.10">
    <property type="entry name" value="Winged helix-like DNA-binding domain superfamily/Winged helix DNA-binding domain"/>
    <property type="match status" value="1"/>
</dbReference>
<dbReference type="Proteomes" id="UP001596443">
    <property type="component" value="Unassembled WGS sequence"/>
</dbReference>
<evidence type="ECO:0000256" key="2">
    <source>
        <dbReference type="SAM" id="Phobius"/>
    </source>
</evidence>
<name>A0ABD5T9T1_9EURY</name>
<dbReference type="InterPro" id="IPR036388">
    <property type="entry name" value="WH-like_DNA-bd_sf"/>
</dbReference>
<accession>A0ABD5T9T1</accession>
<keyword evidence="2" id="KW-0472">Membrane</keyword>
<reference evidence="3 4" key="1">
    <citation type="journal article" date="2019" name="Int. J. Syst. Evol. Microbiol.">
        <title>The Global Catalogue of Microorganisms (GCM) 10K type strain sequencing project: providing services to taxonomists for standard genome sequencing and annotation.</title>
        <authorList>
            <consortium name="The Broad Institute Genomics Platform"/>
            <consortium name="The Broad Institute Genome Sequencing Center for Infectious Disease"/>
            <person name="Wu L."/>
            <person name="Ma J."/>
        </authorList>
    </citation>
    <scope>NUCLEOTIDE SEQUENCE [LARGE SCALE GENOMIC DNA]</scope>
    <source>
        <strain evidence="3 4">SYNS20</strain>
    </source>
</reference>
<evidence type="ECO:0000313" key="4">
    <source>
        <dbReference type="Proteomes" id="UP001596443"/>
    </source>
</evidence>
<dbReference type="InterPro" id="IPR011991">
    <property type="entry name" value="ArsR-like_HTH"/>
</dbReference>
<dbReference type="GeneID" id="81209087"/>
<dbReference type="CDD" id="cd00090">
    <property type="entry name" value="HTH_ARSR"/>
    <property type="match status" value="1"/>
</dbReference>
<organism evidence="3 4">
    <name type="scientific">Halobaculum halobium</name>
    <dbReference type="NCBI Taxonomy" id="3032281"/>
    <lineage>
        <taxon>Archaea</taxon>
        <taxon>Methanobacteriati</taxon>
        <taxon>Methanobacteriota</taxon>
        <taxon>Stenosarchaea group</taxon>
        <taxon>Halobacteria</taxon>
        <taxon>Halobacteriales</taxon>
        <taxon>Haloferacaceae</taxon>
        <taxon>Halobaculum</taxon>
    </lineage>
</organism>
<dbReference type="SUPFAM" id="SSF46785">
    <property type="entry name" value="Winged helix' DNA-binding domain"/>
    <property type="match status" value="1"/>
</dbReference>